<comment type="caution">
    <text evidence="1">The sequence shown here is derived from an EMBL/GenBank/DDBJ whole genome shotgun (WGS) entry which is preliminary data.</text>
</comment>
<sequence length="356" mass="41961">MNHKLNSFEDQKQNPERSQALYNLIQNCLWNSYAFVSIQNEQSQQILSKQTNGSRHLSIVTQYCQNCYMREGDQLYYAGQMEGDKPIGIWRINIDSSLINKFEAKTIFLELQQNGIALLIEQGQIKQFSIKLINQLKKKLFSSKFKQEAQIDQIEFEHSIFTKFKDRVLGCQIDNSEEYYTHQLLCQNLILNDFYFPKQQKISIFRMHPPSIPYFKNLTINLDGSEVVCFGQQYEGKKTGEFFIKFRNDSDSEFQTMYSSAQIKLVEVEVIKQMEKNMEDGQRFQNFFPNQTKSLLKDNLIMELNVTIFLLRQEKILMKCGKKLEGDYMINKEDKQVLGLRNMINQSNNLCLQKFF</sequence>
<organism evidence="1 2">
    <name type="scientific">Paramecium pentaurelia</name>
    <dbReference type="NCBI Taxonomy" id="43138"/>
    <lineage>
        <taxon>Eukaryota</taxon>
        <taxon>Sar</taxon>
        <taxon>Alveolata</taxon>
        <taxon>Ciliophora</taxon>
        <taxon>Intramacronucleata</taxon>
        <taxon>Oligohymenophorea</taxon>
        <taxon>Peniculida</taxon>
        <taxon>Parameciidae</taxon>
        <taxon>Paramecium</taxon>
    </lineage>
</organism>
<reference evidence="1" key="1">
    <citation type="submission" date="2021-01" db="EMBL/GenBank/DDBJ databases">
        <authorList>
            <consortium name="Genoscope - CEA"/>
            <person name="William W."/>
        </authorList>
    </citation>
    <scope>NUCLEOTIDE SEQUENCE</scope>
</reference>
<keyword evidence="2" id="KW-1185">Reference proteome</keyword>
<dbReference type="Proteomes" id="UP000689195">
    <property type="component" value="Unassembled WGS sequence"/>
</dbReference>
<gene>
    <name evidence="1" type="ORF">PPENT_87.1.T1330011</name>
</gene>
<accession>A0A8S1XPM5</accession>
<protein>
    <submittedName>
        <fullName evidence="1">Uncharacterized protein</fullName>
    </submittedName>
</protein>
<dbReference type="AlphaFoldDB" id="A0A8S1XPM5"/>
<evidence type="ECO:0000313" key="1">
    <source>
        <dbReference type="EMBL" id="CAD8203065.1"/>
    </source>
</evidence>
<proteinExistence type="predicted"/>
<dbReference type="OrthoDB" id="10616923at2759"/>
<dbReference type="EMBL" id="CAJJDO010000133">
    <property type="protein sequence ID" value="CAD8203065.1"/>
    <property type="molecule type" value="Genomic_DNA"/>
</dbReference>
<evidence type="ECO:0000313" key="2">
    <source>
        <dbReference type="Proteomes" id="UP000689195"/>
    </source>
</evidence>
<name>A0A8S1XPM5_9CILI</name>